<evidence type="ECO:0000313" key="3">
    <source>
        <dbReference type="Proteomes" id="UP000681414"/>
    </source>
</evidence>
<reference evidence="2 3" key="1">
    <citation type="submission" date="2021-05" db="EMBL/GenBank/DDBJ databases">
        <title>Novel Bacillus species.</title>
        <authorList>
            <person name="Liu G."/>
        </authorList>
    </citation>
    <scope>NUCLEOTIDE SEQUENCE [LARGE SCALE GENOMIC DNA]</scope>
    <source>
        <strain evidence="3">FJAT-49780</strain>
    </source>
</reference>
<proteinExistence type="predicted"/>
<dbReference type="AlphaFoldDB" id="A0A942TB90"/>
<name>A0A942TB90_9BACI</name>
<sequence>MKCILSYRVAKHLLSKGFKIVDIDTSRKIPGNIVFVFEQSEALNYELEKITRKGE</sequence>
<dbReference type="InterPro" id="IPR043718">
    <property type="entry name" value="DUF5659"/>
</dbReference>
<organism evidence="2 3">
    <name type="scientific">Lederbergia citri</name>
    <dbReference type="NCBI Taxonomy" id="2833580"/>
    <lineage>
        <taxon>Bacteria</taxon>
        <taxon>Bacillati</taxon>
        <taxon>Bacillota</taxon>
        <taxon>Bacilli</taxon>
        <taxon>Bacillales</taxon>
        <taxon>Bacillaceae</taxon>
        <taxon>Lederbergia</taxon>
    </lineage>
</organism>
<accession>A0A942TB90</accession>
<dbReference type="RefSeq" id="WP_213122786.1">
    <property type="nucleotide sequence ID" value="NZ_JAGYPG010000001.1"/>
</dbReference>
<comment type="caution">
    <text evidence="2">The sequence shown here is derived from an EMBL/GenBank/DDBJ whole genome shotgun (WGS) entry which is preliminary data.</text>
</comment>
<gene>
    <name evidence="2" type="ORF">KHA97_00175</name>
</gene>
<keyword evidence="3" id="KW-1185">Reference proteome</keyword>
<evidence type="ECO:0000313" key="2">
    <source>
        <dbReference type="EMBL" id="MBS4193483.1"/>
    </source>
</evidence>
<feature type="domain" description="DUF5659" evidence="1">
    <location>
        <begin position="4"/>
        <end position="44"/>
    </location>
</feature>
<dbReference type="Pfam" id="PF18903">
    <property type="entry name" value="DUF5659"/>
    <property type="match status" value="1"/>
</dbReference>
<dbReference type="Proteomes" id="UP000681414">
    <property type="component" value="Unassembled WGS sequence"/>
</dbReference>
<evidence type="ECO:0000259" key="1">
    <source>
        <dbReference type="Pfam" id="PF18903"/>
    </source>
</evidence>
<dbReference type="EMBL" id="JAGYPG010000001">
    <property type="protein sequence ID" value="MBS4193483.1"/>
    <property type="molecule type" value="Genomic_DNA"/>
</dbReference>
<protein>
    <recommendedName>
        <fullName evidence="1">DUF5659 domain-containing protein</fullName>
    </recommendedName>
</protein>